<organism evidence="1 2">
    <name type="scientific">Mesorhizobium plurifarium</name>
    <dbReference type="NCBI Taxonomy" id="69974"/>
    <lineage>
        <taxon>Bacteria</taxon>
        <taxon>Pseudomonadati</taxon>
        <taxon>Pseudomonadota</taxon>
        <taxon>Alphaproteobacteria</taxon>
        <taxon>Hyphomicrobiales</taxon>
        <taxon>Phyllobacteriaceae</taxon>
        <taxon>Mesorhizobium</taxon>
    </lineage>
</organism>
<sequence length="520" mass="57047">MKVDLVLRGNPPCQGRGHDTRRGGIRLRLRRRSISVGRWCRRRDRFAPGFDLLAAFKDMADDLADLHFLTGGASMRDEAGCRSLHLDRGLVVVDLKQRVALRDFGAVVLQPAANAAGVGLQADLRKNNGNGHGIVLGWLVPLDHRGNLLAHRWQRCAGQPVLQFCEQRLQLGHEDGDAGLDGGKVLDAAAGDGHELGSIARPERHADGVDVAVPVAERGDVAMLGVAFEPAVDGAAYLIPAVRVVLDQLADDAVLQAFLHGGQIGQSHRCLPDRQARTDIEPERDRRLGPAVRDVDHLQPITHAHGDGHAGFEGQGLHQRLGHVDHGAAAQAGVAERYGRRPDGISPQERIVEEIAEADQRVGEARDRRLGQAGPLDQFLVAERCVGRRERAQDLQAAHQGGRMLSLIFIRWRRYGFVAFSHAASQQRIWPVRLLVGRPPYQSQRAADRPRNEIWNLISFLLTGVDHLVNIAGLSLKAWGETVRHGTTDAQLHRQTQHRDALHFAGDRHDGIPADGHHQG</sequence>
<evidence type="ECO:0000313" key="2">
    <source>
        <dbReference type="Proteomes" id="UP000046122"/>
    </source>
</evidence>
<dbReference type="Proteomes" id="UP000046122">
    <property type="component" value="Unassembled WGS sequence"/>
</dbReference>
<proteinExistence type="predicted"/>
<gene>
    <name evidence="1" type="ORF">MPL3365_190151</name>
</gene>
<accession>A0A090G118</accession>
<evidence type="ECO:0000313" key="1">
    <source>
        <dbReference type="EMBL" id="CDX54278.1"/>
    </source>
</evidence>
<dbReference type="AlphaFoldDB" id="A0A090G118"/>
<dbReference type="EMBL" id="CCNE01000011">
    <property type="protein sequence ID" value="CDX54278.1"/>
    <property type="molecule type" value="Genomic_DNA"/>
</dbReference>
<reference evidence="1 2" key="1">
    <citation type="submission" date="2014-08" db="EMBL/GenBank/DDBJ databases">
        <authorList>
            <person name="Moulin Lionel"/>
        </authorList>
    </citation>
    <scope>NUCLEOTIDE SEQUENCE [LARGE SCALE GENOMIC DNA]</scope>
</reference>
<protein>
    <submittedName>
        <fullName evidence="1">Uncharacterized protein</fullName>
    </submittedName>
</protein>
<name>A0A090G118_MESPL</name>